<proteinExistence type="inferred from homology"/>
<evidence type="ECO:0000256" key="7">
    <source>
        <dbReference type="RuleBase" id="RU003942"/>
    </source>
</evidence>
<dbReference type="InterPro" id="IPR037185">
    <property type="entry name" value="EmrE-like"/>
</dbReference>
<name>A0A7L4YQ92_9ACTN</name>
<dbReference type="AlphaFoldDB" id="A0A7L4YQ92"/>
<dbReference type="GO" id="GO:0022857">
    <property type="term" value="F:transmembrane transporter activity"/>
    <property type="evidence" value="ECO:0007669"/>
    <property type="project" value="InterPro"/>
</dbReference>
<keyword evidence="3" id="KW-1003">Cell membrane</keyword>
<dbReference type="RefSeq" id="WP_159545957.1">
    <property type="nucleotide sequence ID" value="NZ_CP047156.1"/>
</dbReference>
<dbReference type="InterPro" id="IPR000390">
    <property type="entry name" value="Small_drug/metabolite_transptr"/>
</dbReference>
<keyword evidence="5 8" id="KW-1133">Transmembrane helix</keyword>
<dbReference type="GO" id="GO:0005886">
    <property type="term" value="C:plasma membrane"/>
    <property type="evidence" value="ECO:0007669"/>
    <property type="project" value="UniProtKB-SubCell"/>
</dbReference>
<sequence length="106" mass="11068">MAWIVLLVSGMLETVWALALKQSHGFSRLWPSVIFLVAAVASLGGLAWALKSLPVGTAYAIWTGTGAVLTAIVGIVWLKESASVLKLLSIVLIIAGIVGLRLAGTE</sequence>
<evidence type="ECO:0000256" key="8">
    <source>
        <dbReference type="SAM" id="Phobius"/>
    </source>
</evidence>
<dbReference type="SUPFAM" id="SSF103481">
    <property type="entry name" value="Multidrug resistance efflux transporter EmrE"/>
    <property type="match status" value="1"/>
</dbReference>
<dbReference type="Proteomes" id="UP000463857">
    <property type="component" value="Chromosome"/>
</dbReference>
<dbReference type="NCBIfam" id="NF008512">
    <property type="entry name" value="PRK11431.1"/>
    <property type="match status" value="1"/>
</dbReference>
<dbReference type="Pfam" id="PF00893">
    <property type="entry name" value="Multi_Drug_Res"/>
    <property type="match status" value="1"/>
</dbReference>
<keyword evidence="4 7" id="KW-0812">Transmembrane</keyword>
<dbReference type="KEGG" id="eke:EK0264_12125"/>
<dbReference type="PANTHER" id="PTHR30561">
    <property type="entry name" value="SMR FAMILY PROTON-DEPENDENT DRUG EFFLUX TRANSPORTER SUGE"/>
    <property type="match status" value="1"/>
</dbReference>
<feature type="transmembrane region" description="Helical" evidence="8">
    <location>
        <begin position="57"/>
        <end position="78"/>
    </location>
</feature>
<evidence type="ECO:0000256" key="1">
    <source>
        <dbReference type="ARBA" id="ARBA00004651"/>
    </source>
</evidence>
<comment type="similarity">
    <text evidence="7">Belongs to the drug/metabolite transporter (DMT) superfamily. Small multidrug resistance (SMR) (TC 2.A.7.1) family.</text>
</comment>
<evidence type="ECO:0000313" key="10">
    <source>
        <dbReference type="Proteomes" id="UP000463857"/>
    </source>
</evidence>
<keyword evidence="6 8" id="KW-0472">Membrane</keyword>
<gene>
    <name evidence="9" type="primary">sugE</name>
    <name evidence="9" type="ORF">EK0264_12125</name>
</gene>
<dbReference type="FunFam" id="1.10.3730.20:FF:000001">
    <property type="entry name" value="Quaternary ammonium compound resistance transporter SugE"/>
    <property type="match status" value="1"/>
</dbReference>
<dbReference type="InParanoid" id="A0A7L4YQ92"/>
<evidence type="ECO:0000256" key="6">
    <source>
        <dbReference type="ARBA" id="ARBA00023136"/>
    </source>
</evidence>
<accession>A0A7L4YQ92</accession>
<evidence type="ECO:0000256" key="2">
    <source>
        <dbReference type="ARBA" id="ARBA00022448"/>
    </source>
</evidence>
<dbReference type="Gene3D" id="1.10.3730.20">
    <property type="match status" value="1"/>
</dbReference>
<organism evidence="9 10">
    <name type="scientific">Epidermidibacterium keratini</name>
    <dbReference type="NCBI Taxonomy" id="1891644"/>
    <lineage>
        <taxon>Bacteria</taxon>
        <taxon>Bacillati</taxon>
        <taxon>Actinomycetota</taxon>
        <taxon>Actinomycetes</taxon>
        <taxon>Sporichthyales</taxon>
        <taxon>Sporichthyaceae</taxon>
        <taxon>Epidermidibacterium</taxon>
    </lineage>
</organism>
<evidence type="ECO:0000256" key="4">
    <source>
        <dbReference type="ARBA" id="ARBA00022692"/>
    </source>
</evidence>
<dbReference type="PANTHER" id="PTHR30561:SF0">
    <property type="entry name" value="GUANIDINIUM EXPORTER"/>
    <property type="match status" value="1"/>
</dbReference>
<reference evidence="9 10" key="1">
    <citation type="journal article" date="2018" name="Int. J. Syst. Evol. Microbiol.">
        <title>Epidermidibacterium keratini gen. nov., sp. nov., a member of the family Sporichthyaceae, isolated from keratin epidermis.</title>
        <authorList>
            <person name="Lee D.G."/>
            <person name="Trujillo M.E."/>
            <person name="Kang S."/>
            <person name="Nam J.J."/>
            <person name="Kim Y.J."/>
        </authorList>
    </citation>
    <scope>NUCLEOTIDE SEQUENCE [LARGE SCALE GENOMIC DNA]</scope>
    <source>
        <strain evidence="9 10">EPI-7</strain>
    </source>
</reference>
<evidence type="ECO:0000313" key="9">
    <source>
        <dbReference type="EMBL" id="QHC00959.1"/>
    </source>
</evidence>
<evidence type="ECO:0000256" key="5">
    <source>
        <dbReference type="ARBA" id="ARBA00022989"/>
    </source>
</evidence>
<feature type="transmembrane region" description="Helical" evidence="8">
    <location>
        <begin position="33"/>
        <end position="50"/>
    </location>
</feature>
<evidence type="ECO:0000256" key="3">
    <source>
        <dbReference type="ARBA" id="ARBA00022475"/>
    </source>
</evidence>
<feature type="transmembrane region" description="Helical" evidence="8">
    <location>
        <begin position="84"/>
        <end position="103"/>
    </location>
</feature>
<dbReference type="OrthoDB" id="21828at2"/>
<keyword evidence="10" id="KW-1185">Reference proteome</keyword>
<comment type="subcellular location">
    <subcellularLocation>
        <location evidence="1 7">Cell membrane</location>
        <topology evidence="1 7">Multi-pass membrane protein</topology>
    </subcellularLocation>
</comment>
<protein>
    <submittedName>
        <fullName evidence="9">Quaternary ammonium compound efflux SMR transporter SugE</fullName>
    </submittedName>
</protein>
<dbReference type="EMBL" id="CP047156">
    <property type="protein sequence ID" value="QHC00959.1"/>
    <property type="molecule type" value="Genomic_DNA"/>
</dbReference>
<keyword evidence="2" id="KW-0813">Transport</keyword>
<dbReference type="InterPro" id="IPR045324">
    <property type="entry name" value="Small_multidrug_res"/>
</dbReference>